<evidence type="ECO:0000256" key="2">
    <source>
        <dbReference type="ARBA" id="ARBA00023054"/>
    </source>
</evidence>
<feature type="chain" id="PRO_5046923510" evidence="4">
    <location>
        <begin position="24"/>
        <end position="442"/>
    </location>
</feature>
<dbReference type="PANTHER" id="PTHR32347">
    <property type="entry name" value="EFFLUX SYSTEM COMPONENT YKNX-RELATED"/>
    <property type="match status" value="1"/>
</dbReference>
<feature type="signal peptide" evidence="4">
    <location>
        <begin position="1"/>
        <end position="23"/>
    </location>
</feature>
<dbReference type="Gene3D" id="2.40.50.100">
    <property type="match status" value="1"/>
</dbReference>
<dbReference type="RefSeq" id="WP_282011232.1">
    <property type="nucleotide sequence ID" value="NZ_OX336137.1"/>
</dbReference>
<feature type="domain" description="Multidrug resistance protein MdtA-like barrel-sandwich hybrid" evidence="6">
    <location>
        <begin position="61"/>
        <end position="260"/>
    </location>
</feature>
<dbReference type="Pfam" id="PF25917">
    <property type="entry name" value="BSH_RND"/>
    <property type="match status" value="1"/>
</dbReference>
<proteinExistence type="predicted"/>
<dbReference type="EMBL" id="OX336137">
    <property type="protein sequence ID" value="CAI2718329.1"/>
    <property type="molecule type" value="Genomic_DNA"/>
</dbReference>
<feature type="coiled-coil region" evidence="3">
    <location>
        <begin position="94"/>
        <end position="236"/>
    </location>
</feature>
<dbReference type="PRINTS" id="PR01490">
    <property type="entry name" value="RTXTOXIND"/>
</dbReference>
<gene>
    <name evidence="8" type="ORF">NSPWAT_1470</name>
</gene>
<evidence type="ECO:0000256" key="1">
    <source>
        <dbReference type="ARBA" id="ARBA00004196"/>
    </source>
</evidence>
<evidence type="ECO:0000313" key="9">
    <source>
        <dbReference type="Proteomes" id="UP001157733"/>
    </source>
</evidence>
<accession>A0ABM9HDS9</accession>
<evidence type="ECO:0000313" key="8">
    <source>
        <dbReference type="EMBL" id="CAI2718329.1"/>
    </source>
</evidence>
<dbReference type="Proteomes" id="UP001157733">
    <property type="component" value="Chromosome"/>
</dbReference>
<evidence type="ECO:0000259" key="6">
    <source>
        <dbReference type="Pfam" id="PF25917"/>
    </source>
</evidence>
<dbReference type="InterPro" id="IPR050465">
    <property type="entry name" value="UPF0194_transport"/>
</dbReference>
<dbReference type="InterPro" id="IPR058625">
    <property type="entry name" value="MdtA-like_BSH"/>
</dbReference>
<dbReference type="SUPFAM" id="SSF111369">
    <property type="entry name" value="HlyD-like secretion proteins"/>
    <property type="match status" value="3"/>
</dbReference>
<dbReference type="InterPro" id="IPR058792">
    <property type="entry name" value="Beta-barrel_RND_2"/>
</dbReference>
<dbReference type="Pfam" id="PF25876">
    <property type="entry name" value="HH_MFP_RND"/>
    <property type="match status" value="1"/>
</dbReference>
<dbReference type="Gene3D" id="1.10.287.470">
    <property type="entry name" value="Helix hairpin bin"/>
    <property type="match status" value="2"/>
</dbReference>
<feature type="domain" description="Multidrug resistance protein MdtA-like alpha-helical hairpin" evidence="5">
    <location>
        <begin position="133"/>
        <end position="195"/>
    </location>
</feature>
<feature type="domain" description="CusB-like beta-barrel" evidence="7">
    <location>
        <begin position="278"/>
        <end position="353"/>
    </location>
</feature>
<comment type="subcellular location">
    <subcellularLocation>
        <location evidence="1">Cell envelope</location>
    </subcellularLocation>
</comment>
<keyword evidence="2 3" id="KW-0175">Coiled coil</keyword>
<name>A0ABM9HDS9_9BACT</name>
<dbReference type="PANTHER" id="PTHR32347:SF14">
    <property type="entry name" value="EFFLUX SYSTEM COMPONENT YKNX-RELATED"/>
    <property type="match status" value="1"/>
</dbReference>
<dbReference type="Gene3D" id="2.40.30.170">
    <property type="match status" value="1"/>
</dbReference>
<protein>
    <submittedName>
        <fullName evidence="8">HlyD family secretion protein</fullName>
    </submittedName>
</protein>
<evidence type="ECO:0000256" key="4">
    <source>
        <dbReference type="SAM" id="SignalP"/>
    </source>
</evidence>
<evidence type="ECO:0000259" key="5">
    <source>
        <dbReference type="Pfam" id="PF25876"/>
    </source>
</evidence>
<keyword evidence="9" id="KW-1185">Reference proteome</keyword>
<keyword evidence="4" id="KW-0732">Signal</keyword>
<reference evidence="8 9" key="1">
    <citation type="submission" date="2022-09" db="EMBL/GenBank/DDBJ databases">
        <authorList>
            <person name="Kop L."/>
        </authorList>
    </citation>
    <scope>NUCLEOTIDE SEQUENCE [LARGE SCALE GENOMIC DNA]</scope>
    <source>
        <strain evidence="8 9">347</strain>
    </source>
</reference>
<sequence length="442" mass="49430">MKKLIITLSVVALAAGTFFLVQSDGKQSDVPKKHPFRTAKVVRGQMVVKISATGVVEPNFQVEVKSKASGEVLSFPYEEGDFIEKGKFLLRLDKSDEVRNVKRAEANLASARAQLDKAKTSLRLQKTRYETDLQSAKSQVEEAKANLIEATDKLKRQQDLFQKKFTSKETLETARTTYKVREELLKQAKANLQAAEDSVHDIEVKKQDIALAEADVQRAELELAETKERLSETEIYAPITGVLIEKLVEQGQIIASGITTVSGGTALAKIADMSKLFIVADVDETDIGKVEVAQKVKITTDAYPMEEFEGTVTRIAPKGLVEDSITIFKVKIEIQGKGRDILKPMMTANVDIISRELEDVTYLPREAIHRESGENFVALLKNNMPVSQPVELGVKNPIQIQVNGVRENEQVLIGDWEEIQEHFKTDEDSMSTIRKMLFILRR</sequence>
<dbReference type="Pfam" id="PF25954">
    <property type="entry name" value="Beta-barrel_RND_2"/>
    <property type="match status" value="1"/>
</dbReference>
<evidence type="ECO:0000256" key="3">
    <source>
        <dbReference type="SAM" id="Coils"/>
    </source>
</evidence>
<evidence type="ECO:0000259" key="7">
    <source>
        <dbReference type="Pfam" id="PF25954"/>
    </source>
</evidence>
<organism evidence="8 9">
    <name type="scientific">Nitrospina watsonii</name>
    <dbReference type="NCBI Taxonomy" id="1323948"/>
    <lineage>
        <taxon>Bacteria</taxon>
        <taxon>Pseudomonadati</taxon>
        <taxon>Nitrospinota/Tectimicrobiota group</taxon>
        <taxon>Nitrospinota</taxon>
        <taxon>Nitrospinia</taxon>
        <taxon>Nitrospinales</taxon>
        <taxon>Nitrospinaceae</taxon>
        <taxon>Nitrospina</taxon>
    </lineage>
</organism>
<dbReference type="InterPro" id="IPR058624">
    <property type="entry name" value="MdtA-like_HH"/>
</dbReference>